<sequence>MTDNDLLERIYAQMHQPIPTTAKAQPSTDFTNKQTTNDTAAPGSTQDTPYTPAPVHTEQLHSANLANSPRNDDIDPTTLIQAVIEHRQIHQLTQEQLATELGISVRTLRDWEQGRRQPKGPSQALLRLFITSSRS</sequence>
<dbReference type="AlphaFoldDB" id="A0A0X8XAQ2"/>
<dbReference type="PROSITE" id="PS50943">
    <property type="entry name" value="HTH_CROC1"/>
    <property type="match status" value="1"/>
</dbReference>
<dbReference type="Gene3D" id="1.10.260.40">
    <property type="entry name" value="lambda repressor-like DNA-binding domains"/>
    <property type="match status" value="1"/>
</dbReference>
<evidence type="ECO:0000313" key="4">
    <source>
        <dbReference type="Proteomes" id="UP000218890"/>
    </source>
</evidence>
<reference evidence="3" key="1">
    <citation type="submission" date="2016-02" db="EMBL/GenBank/DDBJ databases">
        <title>Halorhodospira halochloris DSM-1059 complete genome, version 2.</title>
        <authorList>
            <person name="Tsukatani Y."/>
        </authorList>
    </citation>
    <scope>NUCLEOTIDE SEQUENCE</scope>
    <source>
        <strain evidence="3">DSM 1059</strain>
    </source>
</reference>
<dbReference type="RefSeq" id="WP_231901898.1">
    <property type="nucleotide sequence ID" value="NZ_AP017372.2"/>
</dbReference>
<feature type="region of interest" description="Disordered" evidence="1">
    <location>
        <begin position="14"/>
        <end position="74"/>
    </location>
</feature>
<organism evidence="3 4">
    <name type="scientific">Halorhodospira halochloris</name>
    <name type="common">Ectothiorhodospira halochloris</name>
    <dbReference type="NCBI Taxonomy" id="1052"/>
    <lineage>
        <taxon>Bacteria</taxon>
        <taxon>Pseudomonadati</taxon>
        <taxon>Pseudomonadota</taxon>
        <taxon>Gammaproteobacteria</taxon>
        <taxon>Chromatiales</taxon>
        <taxon>Ectothiorhodospiraceae</taxon>
        <taxon>Halorhodospira</taxon>
    </lineage>
</organism>
<dbReference type="InterPro" id="IPR001387">
    <property type="entry name" value="Cro/C1-type_HTH"/>
</dbReference>
<dbReference type="Pfam" id="PF01381">
    <property type="entry name" value="HTH_3"/>
    <property type="match status" value="1"/>
</dbReference>
<dbReference type="CDD" id="cd00093">
    <property type="entry name" value="HTH_XRE"/>
    <property type="match status" value="1"/>
</dbReference>
<dbReference type="SUPFAM" id="SSF47413">
    <property type="entry name" value="lambda repressor-like DNA-binding domains"/>
    <property type="match status" value="1"/>
</dbReference>
<dbReference type="Proteomes" id="UP000218890">
    <property type="component" value="Chromosome"/>
</dbReference>
<dbReference type="SMART" id="SM00530">
    <property type="entry name" value="HTH_XRE"/>
    <property type="match status" value="1"/>
</dbReference>
<keyword evidence="4" id="KW-1185">Reference proteome</keyword>
<accession>A0A0X8XAQ2</accession>
<evidence type="ECO:0000313" key="3">
    <source>
        <dbReference type="EMBL" id="BAU58142.1"/>
    </source>
</evidence>
<feature type="compositionally biased region" description="Polar residues" evidence="1">
    <location>
        <begin position="60"/>
        <end position="69"/>
    </location>
</feature>
<evidence type="ECO:0000256" key="1">
    <source>
        <dbReference type="SAM" id="MobiDB-lite"/>
    </source>
</evidence>
<dbReference type="GO" id="GO:0003677">
    <property type="term" value="F:DNA binding"/>
    <property type="evidence" value="ECO:0007669"/>
    <property type="project" value="InterPro"/>
</dbReference>
<proteinExistence type="predicted"/>
<gene>
    <name evidence="3" type="ORF">HH1059_14370</name>
</gene>
<dbReference type="EMBL" id="AP017372">
    <property type="protein sequence ID" value="BAU58142.1"/>
    <property type="molecule type" value="Genomic_DNA"/>
</dbReference>
<protein>
    <recommendedName>
        <fullName evidence="2">HTH cro/C1-type domain-containing protein</fullName>
    </recommendedName>
</protein>
<dbReference type="KEGG" id="hhk:HH1059_14370"/>
<feature type="compositionally biased region" description="Polar residues" evidence="1">
    <location>
        <begin position="18"/>
        <end position="49"/>
    </location>
</feature>
<feature type="domain" description="HTH cro/C1-type" evidence="2">
    <location>
        <begin position="83"/>
        <end position="119"/>
    </location>
</feature>
<evidence type="ECO:0000259" key="2">
    <source>
        <dbReference type="PROSITE" id="PS50943"/>
    </source>
</evidence>
<name>A0A0X8XAQ2_HALHR</name>
<dbReference type="InterPro" id="IPR010982">
    <property type="entry name" value="Lambda_DNA-bd_dom_sf"/>
</dbReference>